<dbReference type="InterPro" id="IPR002446">
    <property type="entry name" value="Lipocalin_bac"/>
</dbReference>
<proteinExistence type="inferred from homology"/>
<evidence type="ECO:0000313" key="4">
    <source>
        <dbReference type="EMBL" id="ACE04706.1"/>
    </source>
</evidence>
<evidence type="ECO:0000256" key="1">
    <source>
        <dbReference type="ARBA" id="ARBA00006889"/>
    </source>
</evidence>
<dbReference type="InterPro" id="IPR022272">
    <property type="entry name" value="Lipocalin_CS"/>
</dbReference>
<dbReference type="eggNOG" id="COG3040">
    <property type="taxonomic scope" value="Bacteria"/>
</dbReference>
<reference evidence="4" key="1">
    <citation type="submission" date="2008-06" db="EMBL/GenBank/DDBJ databases">
        <title>Complete sequence of Chlorobium phaeobacteroides BS1.</title>
        <authorList>
            <consortium name="US DOE Joint Genome Institute"/>
            <person name="Lucas S."/>
            <person name="Copeland A."/>
            <person name="Lapidus A."/>
            <person name="Glavina del Rio T."/>
            <person name="Dalin E."/>
            <person name="Tice H."/>
            <person name="Bruce D."/>
            <person name="Goodwin L."/>
            <person name="Pitluck S."/>
            <person name="Schmutz J."/>
            <person name="Larimer F."/>
            <person name="Land M."/>
            <person name="Hauser L."/>
            <person name="Kyrpides N."/>
            <person name="Ovchinnikova G."/>
            <person name="Li T."/>
            <person name="Liu Z."/>
            <person name="Zhao F."/>
            <person name="Overmann J."/>
            <person name="Bryant D.A."/>
            <person name="Richardson P."/>
        </authorList>
    </citation>
    <scope>NUCLEOTIDE SEQUENCE [LARGE SCALE GENOMIC DNA]</scope>
    <source>
        <strain evidence="4">BS1</strain>
    </source>
</reference>
<feature type="domain" description="Lipocalin/cytosolic fatty-acid binding" evidence="3">
    <location>
        <begin position="30"/>
        <end position="167"/>
    </location>
</feature>
<comment type="similarity">
    <text evidence="1 2">Belongs to the calycin superfamily. Lipocalin family.</text>
</comment>
<dbReference type="SUPFAM" id="SSF50814">
    <property type="entry name" value="Lipocalins"/>
    <property type="match status" value="1"/>
</dbReference>
<dbReference type="OrthoDB" id="594739at2"/>
<dbReference type="GO" id="GO:0006950">
    <property type="term" value="P:response to stress"/>
    <property type="evidence" value="ECO:0007669"/>
    <property type="project" value="UniProtKB-ARBA"/>
</dbReference>
<dbReference type="InterPro" id="IPR012674">
    <property type="entry name" value="Calycin"/>
</dbReference>
<dbReference type="KEGG" id="cpb:Cphamn1_1788"/>
<dbReference type="PANTHER" id="PTHR10612">
    <property type="entry name" value="APOLIPOPROTEIN D"/>
    <property type="match status" value="1"/>
</dbReference>
<dbReference type="InterPro" id="IPR022271">
    <property type="entry name" value="Lipocalin_ApoD"/>
</dbReference>
<sequence>MLRKLLLLIVLLLAGCIKVPEGVSVIDGFELQRYLGTWYEIARIENSFEKNFTSVTATYTSNNDGSVDVLNRGFDAKKGEWKDTAGKAKFVGEENRGELKVSFFGPFFSSYNIVALDKEEYSWAIVCGYKKSLFWILSRNPVMEPALYDELVRKADSLGFDTGNLVVNQALDTEGR</sequence>
<evidence type="ECO:0000256" key="2">
    <source>
        <dbReference type="PIRNR" id="PIRNR036893"/>
    </source>
</evidence>
<organism evidence="4">
    <name type="scientific">Chlorobium phaeobacteroides (strain BS1)</name>
    <dbReference type="NCBI Taxonomy" id="331678"/>
    <lineage>
        <taxon>Bacteria</taxon>
        <taxon>Pseudomonadati</taxon>
        <taxon>Chlorobiota</taxon>
        <taxon>Chlorobiia</taxon>
        <taxon>Chlorobiales</taxon>
        <taxon>Chlorobiaceae</taxon>
        <taxon>Chlorobium/Pelodictyon group</taxon>
        <taxon>Chlorobium</taxon>
    </lineage>
</organism>
<dbReference type="PRINTS" id="PR01171">
    <property type="entry name" value="BCTLIPOCALIN"/>
</dbReference>
<dbReference type="HOGENOM" id="CLU_068449_3_0_10"/>
<dbReference type="PIRSF" id="PIRSF036893">
    <property type="entry name" value="Lipocalin_ApoD"/>
    <property type="match status" value="1"/>
</dbReference>
<name>B3ELB8_CHLPB</name>
<dbReference type="InterPro" id="IPR047202">
    <property type="entry name" value="Lipocalin_Blc-like_dom"/>
</dbReference>
<dbReference type="AlphaFoldDB" id="B3ELB8"/>
<dbReference type="PROSITE" id="PS51257">
    <property type="entry name" value="PROKAR_LIPOPROTEIN"/>
    <property type="match status" value="1"/>
</dbReference>
<dbReference type="InterPro" id="IPR000566">
    <property type="entry name" value="Lipocln_cytosolic_FA-bd_dom"/>
</dbReference>
<dbReference type="CDD" id="cd19438">
    <property type="entry name" value="lipocalin_Blc-like"/>
    <property type="match status" value="1"/>
</dbReference>
<accession>B3ELB8</accession>
<dbReference type="EMBL" id="CP001101">
    <property type="protein sequence ID" value="ACE04706.1"/>
    <property type="molecule type" value="Genomic_DNA"/>
</dbReference>
<dbReference type="Pfam" id="PF08212">
    <property type="entry name" value="Lipocalin_2"/>
    <property type="match status" value="1"/>
</dbReference>
<dbReference type="PROSITE" id="PS00213">
    <property type="entry name" value="LIPOCALIN"/>
    <property type="match status" value="1"/>
</dbReference>
<evidence type="ECO:0000259" key="3">
    <source>
        <dbReference type="Pfam" id="PF08212"/>
    </source>
</evidence>
<dbReference type="PANTHER" id="PTHR10612:SF34">
    <property type="entry name" value="APOLIPOPROTEIN D"/>
    <property type="match status" value="1"/>
</dbReference>
<dbReference type="STRING" id="331678.Cphamn1_1788"/>
<gene>
    <name evidence="4" type="ordered locus">Cphamn1_1788</name>
</gene>
<dbReference type="Gene3D" id="2.40.128.20">
    <property type="match status" value="1"/>
</dbReference>
<protein>
    <submittedName>
        <fullName evidence="4">Lipocalin family protein</fullName>
    </submittedName>
</protein>